<organism evidence="1 2">
    <name type="scientific">Massilia suwonensis</name>
    <dbReference type="NCBI Taxonomy" id="648895"/>
    <lineage>
        <taxon>Bacteria</taxon>
        <taxon>Pseudomonadati</taxon>
        <taxon>Pseudomonadota</taxon>
        <taxon>Betaproteobacteria</taxon>
        <taxon>Burkholderiales</taxon>
        <taxon>Oxalobacteraceae</taxon>
        <taxon>Telluria group</taxon>
        <taxon>Massilia</taxon>
    </lineage>
</organism>
<dbReference type="EMBL" id="JBHSMR010000014">
    <property type="protein sequence ID" value="MFC5481162.1"/>
    <property type="molecule type" value="Genomic_DNA"/>
</dbReference>
<keyword evidence="2" id="KW-1185">Reference proteome</keyword>
<dbReference type="RefSeq" id="WP_379761351.1">
    <property type="nucleotide sequence ID" value="NZ_JBHSMR010000014.1"/>
</dbReference>
<reference evidence="2" key="1">
    <citation type="journal article" date="2019" name="Int. J. Syst. Evol. Microbiol.">
        <title>The Global Catalogue of Microorganisms (GCM) 10K type strain sequencing project: providing services to taxonomists for standard genome sequencing and annotation.</title>
        <authorList>
            <consortium name="The Broad Institute Genomics Platform"/>
            <consortium name="The Broad Institute Genome Sequencing Center for Infectious Disease"/>
            <person name="Wu L."/>
            <person name="Ma J."/>
        </authorList>
    </citation>
    <scope>NUCLEOTIDE SEQUENCE [LARGE SCALE GENOMIC DNA]</scope>
    <source>
        <strain evidence="2">CCUG 43111</strain>
    </source>
</reference>
<name>A0ABW0MVZ1_9BURK</name>
<evidence type="ECO:0000313" key="2">
    <source>
        <dbReference type="Proteomes" id="UP001596101"/>
    </source>
</evidence>
<evidence type="ECO:0000313" key="1">
    <source>
        <dbReference type="EMBL" id="MFC5481162.1"/>
    </source>
</evidence>
<accession>A0ABW0MVZ1</accession>
<sequence>MGLKREYPVLLPFALPDVVALRDRFKAWLAETFPPLSKACDEGYSAFFVAGARNPYPPGTVEHEDWQWGYEEANDDSVW</sequence>
<gene>
    <name evidence="1" type="ORF">ACFPQ5_23450</name>
</gene>
<comment type="caution">
    <text evidence="1">The sequence shown here is derived from an EMBL/GenBank/DDBJ whole genome shotgun (WGS) entry which is preliminary data.</text>
</comment>
<dbReference type="Proteomes" id="UP001596101">
    <property type="component" value="Unassembled WGS sequence"/>
</dbReference>
<proteinExistence type="predicted"/>
<protein>
    <submittedName>
        <fullName evidence="1">Uncharacterized protein</fullName>
    </submittedName>
</protein>